<evidence type="ECO:0000313" key="2">
    <source>
        <dbReference type="Proteomes" id="UP000288079"/>
    </source>
</evidence>
<protein>
    <recommendedName>
        <fullName evidence="3">DUF4248 domain-containing protein</fullName>
    </recommendedName>
</protein>
<gene>
    <name evidence="1" type="ORF">KGMB02408_10240</name>
</gene>
<dbReference type="Proteomes" id="UP000288079">
    <property type="component" value="Unassembled WGS sequence"/>
</dbReference>
<reference evidence="1 2" key="1">
    <citation type="submission" date="2018-10" db="EMBL/GenBank/DDBJ databases">
        <title>Draft Genome Sequence of Bacteroides sp. KCTC 15687.</title>
        <authorList>
            <person name="Yu S.Y."/>
            <person name="Kim J.S."/>
            <person name="Oh B.S."/>
            <person name="Park S.H."/>
            <person name="Kang S.W."/>
            <person name="Park J.E."/>
            <person name="Choi S.H."/>
            <person name="Han K.I."/>
            <person name="Lee K.C."/>
            <person name="Eom M.K."/>
            <person name="Suh M.K."/>
            <person name="Lee D.H."/>
            <person name="Yoon H."/>
            <person name="Kim B."/>
            <person name="Yang S.J."/>
            <person name="Lee J.S."/>
            <person name="Lee J.H."/>
        </authorList>
    </citation>
    <scope>NUCLEOTIDE SEQUENCE [LARGE SCALE GENOMIC DNA]</scope>
    <source>
        <strain evidence="1 2">KCTC 15687</strain>
    </source>
</reference>
<organism evidence="1 2">
    <name type="scientific">Bacteroides faecalis</name>
    <dbReference type="NCBI Taxonomy" id="2447885"/>
    <lineage>
        <taxon>Bacteria</taxon>
        <taxon>Pseudomonadati</taxon>
        <taxon>Bacteroidota</taxon>
        <taxon>Bacteroidia</taxon>
        <taxon>Bacteroidales</taxon>
        <taxon>Bacteroidaceae</taxon>
        <taxon>Bacteroides</taxon>
    </lineage>
</organism>
<proteinExistence type="predicted"/>
<dbReference type="InterPro" id="IPR025342">
    <property type="entry name" value="DUF4248"/>
</dbReference>
<sequence length="82" mass="9708">MKGIMKAENEEKKFEMRAYDKSELALLYCPGRTAETALKTLVRWMKGCESLMQALDIIGYNPRRHRFLRREVEQIVRYLGEP</sequence>
<comment type="caution">
    <text evidence="1">The sequence shown here is derived from an EMBL/GenBank/DDBJ whole genome shotgun (WGS) entry which is preliminary data.</text>
</comment>
<dbReference type="Pfam" id="PF14053">
    <property type="entry name" value="DUF4248"/>
    <property type="match status" value="1"/>
</dbReference>
<evidence type="ECO:0000313" key="1">
    <source>
        <dbReference type="EMBL" id="GCB34079.1"/>
    </source>
</evidence>
<keyword evidence="2" id="KW-1185">Reference proteome</keyword>
<dbReference type="EMBL" id="BHWB01000002">
    <property type="protein sequence ID" value="GCB34079.1"/>
    <property type="molecule type" value="Genomic_DNA"/>
</dbReference>
<accession>A0A401LRG5</accession>
<dbReference type="RefSeq" id="WP_370685697.1">
    <property type="nucleotide sequence ID" value="NZ_BHWB01000002.1"/>
</dbReference>
<name>A0A401LRG5_9BACE</name>
<evidence type="ECO:0008006" key="3">
    <source>
        <dbReference type="Google" id="ProtNLM"/>
    </source>
</evidence>
<dbReference type="AlphaFoldDB" id="A0A401LRG5"/>